<feature type="compositionally biased region" description="Polar residues" evidence="2">
    <location>
        <begin position="123"/>
        <end position="142"/>
    </location>
</feature>
<accession>A0AAV2SJ91</accession>
<keyword evidence="1" id="KW-1015">Disulfide bond</keyword>
<dbReference type="FunFam" id="2.20.100.10:FF:000002">
    <property type="entry name" value="Unc-5 netrin receptor C"/>
    <property type="match status" value="1"/>
</dbReference>
<keyword evidence="3" id="KW-1133">Transmembrane helix</keyword>
<dbReference type="AlphaFoldDB" id="A0AAV2SJ91"/>
<evidence type="ECO:0000313" key="4">
    <source>
        <dbReference type="EMBL" id="CAL4190645.1"/>
    </source>
</evidence>
<proteinExistence type="predicted"/>
<evidence type="ECO:0008006" key="6">
    <source>
        <dbReference type="Google" id="ProtNLM"/>
    </source>
</evidence>
<dbReference type="GO" id="GO:0071944">
    <property type="term" value="C:cell periphery"/>
    <property type="evidence" value="ECO:0007669"/>
    <property type="project" value="TreeGrafter"/>
</dbReference>
<comment type="caution">
    <text evidence="4">The sequence shown here is derived from an EMBL/GenBank/DDBJ whole genome shotgun (WGS) entry which is preliminary data.</text>
</comment>
<evidence type="ECO:0000256" key="2">
    <source>
        <dbReference type="SAM" id="MobiDB-lite"/>
    </source>
</evidence>
<keyword evidence="5" id="KW-1185">Reference proteome</keyword>
<dbReference type="SUPFAM" id="SSF82895">
    <property type="entry name" value="TSP-1 type 1 repeat"/>
    <property type="match status" value="1"/>
</dbReference>
<sequence length="152" mass="16218">VVNGMWSSWSPWSTCSADCRENRSRDCKAPPPSNGGRDCSGDRMISKQCTGGICISSSNSIIIASVTSIICIVTLLTVITFCIKKQKNKEQQELPFSDMTLQQSGPGMGIRHDSENSLYGAVSGTSEPQVPNSGSQHVSENSLYGAAIARDA</sequence>
<dbReference type="InterPro" id="IPR000884">
    <property type="entry name" value="TSP1_rpt"/>
</dbReference>
<dbReference type="PANTHER" id="PTHR16311">
    <property type="entry name" value="THROMBOSPONDIN TYPE I DOMAIN-CONTAINING 1"/>
    <property type="match status" value="1"/>
</dbReference>
<gene>
    <name evidence="4" type="ORF">MNOR_LOCUS36514</name>
</gene>
<reference evidence="4 5" key="1">
    <citation type="submission" date="2024-05" db="EMBL/GenBank/DDBJ databases">
        <authorList>
            <person name="Wallberg A."/>
        </authorList>
    </citation>
    <scope>NUCLEOTIDE SEQUENCE [LARGE SCALE GENOMIC DNA]</scope>
</reference>
<keyword evidence="3" id="KW-0812">Transmembrane</keyword>
<dbReference type="InterPro" id="IPR038877">
    <property type="entry name" value="THSD1"/>
</dbReference>
<dbReference type="InterPro" id="IPR036383">
    <property type="entry name" value="TSP1_rpt_sf"/>
</dbReference>
<dbReference type="EMBL" id="CAXKWB010067165">
    <property type="protein sequence ID" value="CAL4190645.1"/>
    <property type="molecule type" value="Genomic_DNA"/>
</dbReference>
<dbReference type="SMART" id="SM00209">
    <property type="entry name" value="TSP1"/>
    <property type="match status" value="1"/>
</dbReference>
<dbReference type="PROSITE" id="PS50092">
    <property type="entry name" value="TSP1"/>
    <property type="match status" value="1"/>
</dbReference>
<evidence type="ECO:0000256" key="3">
    <source>
        <dbReference type="SAM" id="Phobius"/>
    </source>
</evidence>
<feature type="transmembrane region" description="Helical" evidence="3">
    <location>
        <begin position="61"/>
        <end position="83"/>
    </location>
</feature>
<evidence type="ECO:0000313" key="5">
    <source>
        <dbReference type="Proteomes" id="UP001497623"/>
    </source>
</evidence>
<protein>
    <recommendedName>
        <fullName evidence="6">Netrin receptor UNC5C</fullName>
    </recommendedName>
</protein>
<feature type="non-terminal residue" evidence="4">
    <location>
        <position position="1"/>
    </location>
</feature>
<feature type="region of interest" description="Disordered" evidence="2">
    <location>
        <begin position="89"/>
        <end position="152"/>
    </location>
</feature>
<keyword evidence="3" id="KW-0472">Membrane</keyword>
<evidence type="ECO:0000256" key="1">
    <source>
        <dbReference type="ARBA" id="ARBA00023157"/>
    </source>
</evidence>
<dbReference type="Gene3D" id="2.20.100.10">
    <property type="entry name" value="Thrombospondin type-1 (TSP1) repeat"/>
    <property type="match status" value="1"/>
</dbReference>
<organism evidence="4 5">
    <name type="scientific">Meganyctiphanes norvegica</name>
    <name type="common">Northern krill</name>
    <name type="synonym">Thysanopoda norvegica</name>
    <dbReference type="NCBI Taxonomy" id="48144"/>
    <lineage>
        <taxon>Eukaryota</taxon>
        <taxon>Metazoa</taxon>
        <taxon>Ecdysozoa</taxon>
        <taxon>Arthropoda</taxon>
        <taxon>Crustacea</taxon>
        <taxon>Multicrustacea</taxon>
        <taxon>Malacostraca</taxon>
        <taxon>Eumalacostraca</taxon>
        <taxon>Eucarida</taxon>
        <taxon>Euphausiacea</taxon>
        <taxon>Euphausiidae</taxon>
        <taxon>Meganyctiphanes</taxon>
    </lineage>
</organism>
<dbReference type="PANTHER" id="PTHR16311:SF3">
    <property type="entry name" value="THROMBOSPONDIN TYPE-1 DOMAIN-CONTAINING PROTEIN 1"/>
    <property type="match status" value="1"/>
</dbReference>
<name>A0AAV2SJ91_MEGNR</name>
<dbReference type="Proteomes" id="UP001497623">
    <property type="component" value="Unassembled WGS sequence"/>
</dbReference>